<dbReference type="GO" id="GO:0003735">
    <property type="term" value="F:structural constituent of ribosome"/>
    <property type="evidence" value="ECO:0007669"/>
    <property type="project" value="InterPro"/>
</dbReference>
<dbReference type="AlphaFoldDB" id="A0A1V5SFJ8"/>
<dbReference type="Pfam" id="PF01632">
    <property type="entry name" value="Ribosomal_L35p"/>
    <property type="match status" value="1"/>
</dbReference>
<organism evidence="5">
    <name type="scientific">candidate division WS2 bacterium ADurb.Bin280</name>
    <dbReference type="NCBI Taxonomy" id="1852829"/>
    <lineage>
        <taxon>Bacteria</taxon>
        <taxon>candidate division WS2</taxon>
    </lineage>
</organism>
<dbReference type="InterPro" id="IPR001706">
    <property type="entry name" value="Ribosomal_bL35"/>
</dbReference>
<dbReference type="EMBL" id="MWBO01000011">
    <property type="protein sequence ID" value="OQA53084.1"/>
    <property type="molecule type" value="Genomic_DNA"/>
</dbReference>
<dbReference type="GO" id="GO:0006412">
    <property type="term" value="P:translation"/>
    <property type="evidence" value="ECO:0007669"/>
    <property type="project" value="UniProtKB-UniRule"/>
</dbReference>
<dbReference type="GO" id="GO:1990904">
    <property type="term" value="C:ribonucleoprotein complex"/>
    <property type="evidence" value="ECO:0007669"/>
    <property type="project" value="UniProtKB-KW"/>
</dbReference>
<dbReference type="InterPro" id="IPR021137">
    <property type="entry name" value="Ribosomal_bL35-like"/>
</dbReference>
<dbReference type="Proteomes" id="UP000485367">
    <property type="component" value="Unassembled WGS sequence"/>
</dbReference>
<evidence type="ECO:0000256" key="3">
    <source>
        <dbReference type="ARBA" id="ARBA00023274"/>
    </source>
</evidence>
<evidence type="ECO:0000256" key="2">
    <source>
        <dbReference type="ARBA" id="ARBA00022980"/>
    </source>
</evidence>
<evidence type="ECO:0000256" key="4">
    <source>
        <dbReference type="HAMAP-Rule" id="MF_00514"/>
    </source>
</evidence>
<evidence type="ECO:0000256" key="1">
    <source>
        <dbReference type="ARBA" id="ARBA00006598"/>
    </source>
</evidence>
<comment type="caution">
    <text evidence="5">The sequence shown here is derived from an EMBL/GenBank/DDBJ whole genome shotgun (WGS) entry which is preliminary data.</text>
</comment>
<proteinExistence type="inferred from homology"/>
<keyword evidence="2 4" id="KW-0689">Ribosomal protein</keyword>
<keyword evidence="3 4" id="KW-0687">Ribonucleoprotein</keyword>
<dbReference type="InterPro" id="IPR037229">
    <property type="entry name" value="Ribosomal_bL35_sf"/>
</dbReference>
<dbReference type="Gene3D" id="4.10.410.60">
    <property type="match status" value="1"/>
</dbReference>
<dbReference type="SUPFAM" id="SSF143034">
    <property type="entry name" value="L35p-like"/>
    <property type="match status" value="1"/>
</dbReference>
<dbReference type="GO" id="GO:0005840">
    <property type="term" value="C:ribosome"/>
    <property type="evidence" value="ECO:0007669"/>
    <property type="project" value="UniProtKB-KW"/>
</dbReference>
<sequence>MPKQKTSKTAAKRIKKITSSGKIIRKKTLAQHLVHRKSDRTIAQSGTDKKIADEEKNKIKRLIPYGVK</sequence>
<reference evidence="5" key="1">
    <citation type="submission" date="2017-02" db="EMBL/GenBank/DDBJ databases">
        <title>Delving into the versatile metabolic prowess of the omnipresent phylum Bacteroidetes.</title>
        <authorList>
            <person name="Nobu M.K."/>
            <person name="Mei R."/>
            <person name="Narihiro T."/>
            <person name="Kuroda K."/>
            <person name="Liu W.-T."/>
        </authorList>
    </citation>
    <scope>NUCLEOTIDE SEQUENCE</scope>
    <source>
        <strain evidence="5">ADurb.Bin280</strain>
    </source>
</reference>
<protein>
    <recommendedName>
        <fullName evidence="4">Large ribosomal subunit protein bL35</fullName>
    </recommendedName>
</protein>
<name>A0A1V5SFJ8_9BACT</name>
<accession>A0A1V5SFJ8</accession>
<dbReference type="HAMAP" id="MF_00514">
    <property type="entry name" value="Ribosomal_bL35"/>
    <property type="match status" value="1"/>
</dbReference>
<comment type="similarity">
    <text evidence="1 4">Belongs to the bacterial ribosomal protein bL35 family.</text>
</comment>
<evidence type="ECO:0000313" key="5">
    <source>
        <dbReference type="EMBL" id="OQA53084.1"/>
    </source>
</evidence>
<gene>
    <name evidence="4 5" type="primary">rpmI</name>
    <name evidence="5" type="ORF">BWY43_00202</name>
</gene>